<dbReference type="HOGENOM" id="CLU_051638_7_2_11"/>
<dbReference type="GO" id="GO:0005829">
    <property type="term" value="C:cytosol"/>
    <property type="evidence" value="ECO:0007669"/>
    <property type="project" value="TreeGrafter"/>
</dbReference>
<accession>C5C9G2</accession>
<dbReference type="SUPFAM" id="SSF51161">
    <property type="entry name" value="Trimeric LpxA-like enzymes"/>
    <property type="match status" value="1"/>
</dbReference>
<reference evidence="4" key="1">
    <citation type="submission" date="2009-05" db="EMBL/GenBank/DDBJ databases">
        <title>Complete sequence of Micrococcus luteus NCTC 2665.</title>
        <authorList>
            <consortium name="US DOE Joint Genome Institute"/>
            <person name="Lucas S."/>
            <person name="Copeland A."/>
            <person name="Lapidus A."/>
            <person name="Glavina del Rio T."/>
            <person name="Dalin E."/>
            <person name="Tice H."/>
            <person name="Bruce D."/>
            <person name="Goodwin L."/>
            <person name="Pitluck S."/>
            <person name="Lowry S."/>
            <person name="Larimer F."/>
            <person name="Land M."/>
            <person name="Hauser L."/>
            <person name="Kyrpides N."/>
            <person name="Lykidis A."/>
            <person name="Young M."/>
            <person name="Greenblatt C."/>
        </authorList>
    </citation>
    <scope>NUCLEOTIDE SEQUENCE</scope>
    <source>
        <strain evidence="4">NCTC 2665</strain>
    </source>
</reference>
<dbReference type="EC" id="2.3.1.18" evidence="5"/>
<dbReference type="Gene3D" id="2.160.10.10">
    <property type="entry name" value="Hexapeptide repeat proteins"/>
    <property type="match status" value="1"/>
</dbReference>
<dbReference type="PATRIC" id="fig|465515.4.peg.546"/>
<name>C5C9G2_MICLC</name>
<dbReference type="eggNOG" id="COG0110">
    <property type="taxonomic scope" value="Bacteria"/>
</dbReference>
<dbReference type="EMBL" id="LS483396">
    <property type="protein sequence ID" value="SQG49068.1"/>
    <property type="molecule type" value="Genomic_DNA"/>
</dbReference>
<dbReference type="GO" id="GO:0008870">
    <property type="term" value="F:galactoside O-acetyltransferase activity"/>
    <property type="evidence" value="ECO:0007669"/>
    <property type="project" value="UniProtKB-EC"/>
</dbReference>
<organism evidence="4 6">
    <name type="scientific">Micrococcus luteus (strain ATCC 4698 / DSM 20030 / JCM 1464 / CCM 169 / CCUG 5858 / IAM 1056 / NBRC 3333 / NCIMB 9278 / NCTC 2665 / VKM Ac-2230)</name>
    <name type="common">Micrococcus lysodeikticus</name>
    <dbReference type="NCBI Taxonomy" id="465515"/>
    <lineage>
        <taxon>Bacteria</taxon>
        <taxon>Bacillati</taxon>
        <taxon>Actinomycetota</taxon>
        <taxon>Actinomycetes</taxon>
        <taxon>Micrococcales</taxon>
        <taxon>Micrococcaceae</taxon>
        <taxon>Micrococcus</taxon>
    </lineage>
</organism>
<dbReference type="EnsemblBacteria" id="ACS30114">
    <property type="protein sequence ID" value="ACS30114"/>
    <property type="gene ID" value="Mlut_05770"/>
</dbReference>
<reference evidence="5 7" key="3">
    <citation type="submission" date="2018-06" db="EMBL/GenBank/DDBJ databases">
        <authorList>
            <consortium name="Pathogen Informatics"/>
            <person name="Doyle S."/>
        </authorList>
    </citation>
    <scope>NUCLEOTIDE SEQUENCE [LARGE SCALE GENOMIC DNA]</scope>
    <source>
        <strain evidence="5 7">NCTC2665</strain>
    </source>
</reference>
<evidence type="ECO:0000313" key="4">
    <source>
        <dbReference type="EMBL" id="ACS30114.1"/>
    </source>
</evidence>
<reference evidence="6" key="2">
    <citation type="journal article" date="2010" name="J. Bacteriol.">
        <title>Genome sequence of the Fleming strain of Micrococcus luteus, a simple free-living actinobacterium.</title>
        <authorList>
            <person name="Young M."/>
            <person name="Artsatbanov V."/>
            <person name="Beller H.R."/>
            <person name="Chandra G."/>
            <person name="Chater K.F."/>
            <person name="Dover L.G."/>
            <person name="Goh E.B."/>
            <person name="Kahan T."/>
            <person name="Kaprelyants A.S."/>
            <person name="Kyrpides N."/>
            <person name="Lapidus A."/>
            <person name="Lowry S.R."/>
            <person name="Lykidis A."/>
            <person name="Mahillon J."/>
            <person name="Markowitz V."/>
            <person name="Mavromatis K."/>
            <person name="Mukamolova G.V."/>
            <person name="Oren A."/>
            <person name="Rokem J.S."/>
            <person name="Smith M.C."/>
            <person name="Young D.I."/>
            <person name="Greenblatt C.L."/>
        </authorList>
    </citation>
    <scope>NUCLEOTIDE SEQUENCE [LARGE SCALE GENOMIC DNA]</scope>
    <source>
        <strain evidence="6">ATCC 4698 / DSM 20030 / JCM 1464 / NBRC 3333 / NCIMB 9278 / NCTC 2665 / VKM Ac-2230</strain>
    </source>
</reference>
<dbReference type="CDD" id="cd05825">
    <property type="entry name" value="LbH_wcaF_like"/>
    <property type="match status" value="1"/>
</dbReference>
<comment type="similarity">
    <text evidence="1">Belongs to the transferase hexapeptide repeat family.</text>
</comment>
<proteinExistence type="inferred from homology"/>
<evidence type="ECO:0000256" key="2">
    <source>
        <dbReference type="ARBA" id="ARBA00022679"/>
    </source>
</evidence>
<dbReference type="InterPro" id="IPR051159">
    <property type="entry name" value="Hexapeptide_acetyltransf"/>
</dbReference>
<dbReference type="PANTHER" id="PTHR23416:SF23">
    <property type="entry name" value="ACETYLTRANSFERASE C18B11.09C-RELATED"/>
    <property type="match status" value="1"/>
</dbReference>
<protein>
    <submittedName>
        <fullName evidence="5">Galactoside O-acetyltransferase</fullName>
        <ecNumber evidence="5">2.3.1.18</ecNumber>
    </submittedName>
</protein>
<keyword evidence="3" id="KW-0677">Repeat</keyword>
<evidence type="ECO:0000313" key="6">
    <source>
        <dbReference type="Proteomes" id="UP000000738"/>
    </source>
</evidence>
<dbReference type="GeneID" id="93344752"/>
<keyword evidence="6" id="KW-1185">Reference proteome</keyword>
<sequence length="197" mass="21425">MKDLTGFTGVGYDKGRPKVVQAAWLAVQGAVLQHWWCPATLRTATLRAFGAEIGEDVLVRHRVRIHWPWKLSIGDSSWIGEGVWILNLEPVEIGSNTCISQDVFICTGSHQFDDDHFEFDNAPIRIGSRTWIAAQATILRGVTIGDDVLIGAKSLVVKDVPSGHKVVAQLGKLLPPKLRDAVDARVGSPDGEKAAAL</sequence>
<dbReference type="InterPro" id="IPR001451">
    <property type="entry name" value="Hexapep"/>
</dbReference>
<dbReference type="Proteomes" id="UP000248985">
    <property type="component" value="Chromosome 1"/>
</dbReference>
<dbReference type="RefSeq" id="WP_010079255.1">
    <property type="nucleotide sequence ID" value="NC_012803.1"/>
</dbReference>
<dbReference type="KEGG" id="mlu:Mlut_05770"/>
<keyword evidence="5" id="KW-0012">Acyltransferase</keyword>
<dbReference type="STRING" id="465515.Mlut_05770"/>
<dbReference type="Proteomes" id="UP000000738">
    <property type="component" value="Chromosome"/>
</dbReference>
<dbReference type="PROSITE" id="PS00101">
    <property type="entry name" value="HEXAPEP_TRANSFERASES"/>
    <property type="match status" value="1"/>
</dbReference>
<dbReference type="InterPro" id="IPR011004">
    <property type="entry name" value="Trimer_LpxA-like_sf"/>
</dbReference>
<dbReference type="InterPro" id="IPR018357">
    <property type="entry name" value="Hexapep_transf_CS"/>
</dbReference>
<evidence type="ECO:0000313" key="5">
    <source>
        <dbReference type="EMBL" id="SQG49068.1"/>
    </source>
</evidence>
<evidence type="ECO:0000256" key="1">
    <source>
        <dbReference type="ARBA" id="ARBA00007274"/>
    </source>
</evidence>
<evidence type="ECO:0000256" key="3">
    <source>
        <dbReference type="ARBA" id="ARBA00022737"/>
    </source>
</evidence>
<gene>
    <name evidence="5" type="primary">lacA</name>
    <name evidence="4" type="ordered locus">Mlut_05770</name>
    <name evidence="5" type="ORF">NCTC2665_01599</name>
</gene>
<dbReference type="PANTHER" id="PTHR23416">
    <property type="entry name" value="SIALIC ACID SYNTHASE-RELATED"/>
    <property type="match status" value="1"/>
</dbReference>
<keyword evidence="2 5" id="KW-0808">Transferase</keyword>
<evidence type="ECO:0000313" key="7">
    <source>
        <dbReference type="Proteomes" id="UP000248985"/>
    </source>
</evidence>
<dbReference type="Pfam" id="PF00132">
    <property type="entry name" value="Hexapep"/>
    <property type="match status" value="1"/>
</dbReference>
<dbReference type="EMBL" id="CP001628">
    <property type="protein sequence ID" value="ACS30114.1"/>
    <property type="molecule type" value="Genomic_DNA"/>
</dbReference>
<dbReference type="AlphaFoldDB" id="C5C9G2"/>